<dbReference type="KEGG" id="ahel:Q31a_40350"/>
<evidence type="ECO:0000259" key="3">
    <source>
        <dbReference type="Pfam" id="PF07626"/>
    </source>
</evidence>
<evidence type="ECO:0000259" key="7">
    <source>
        <dbReference type="Pfam" id="PF07637"/>
    </source>
</evidence>
<dbReference type="Pfam" id="PF07627">
    <property type="entry name" value="PSCyt3"/>
    <property type="match status" value="1"/>
</dbReference>
<dbReference type="Pfam" id="PF07631">
    <property type="entry name" value="PSD4"/>
    <property type="match status" value="1"/>
</dbReference>
<proteinExistence type="predicted"/>
<dbReference type="InterPro" id="IPR013043">
    <property type="entry name" value="DUF1595"/>
</dbReference>
<dbReference type="Pfam" id="PF07635">
    <property type="entry name" value="PSCyt1"/>
    <property type="match status" value="1"/>
</dbReference>
<reference evidence="8 9" key="1">
    <citation type="submission" date="2019-02" db="EMBL/GenBank/DDBJ databases">
        <title>Deep-cultivation of Planctomycetes and their phenomic and genomic characterization uncovers novel biology.</title>
        <authorList>
            <person name="Wiegand S."/>
            <person name="Jogler M."/>
            <person name="Boedeker C."/>
            <person name="Pinto D."/>
            <person name="Vollmers J."/>
            <person name="Rivas-Marin E."/>
            <person name="Kohn T."/>
            <person name="Peeters S.H."/>
            <person name="Heuer A."/>
            <person name="Rast P."/>
            <person name="Oberbeckmann S."/>
            <person name="Bunk B."/>
            <person name="Jeske O."/>
            <person name="Meyerdierks A."/>
            <person name="Storesund J.E."/>
            <person name="Kallscheuer N."/>
            <person name="Luecker S."/>
            <person name="Lage O.M."/>
            <person name="Pohl T."/>
            <person name="Merkel B.J."/>
            <person name="Hornburger P."/>
            <person name="Mueller R.-W."/>
            <person name="Bruemmer F."/>
            <person name="Labrenz M."/>
            <person name="Spormann A.M."/>
            <person name="Op den Camp H."/>
            <person name="Overmann J."/>
            <person name="Amann R."/>
            <person name="Jetten M.S.M."/>
            <person name="Mascher T."/>
            <person name="Medema M.H."/>
            <person name="Devos D.P."/>
            <person name="Kaster A.-K."/>
            <person name="Ovreas L."/>
            <person name="Rohde M."/>
            <person name="Galperin M.Y."/>
            <person name="Jogler C."/>
        </authorList>
    </citation>
    <scope>NUCLEOTIDE SEQUENCE [LARGE SCALE GENOMIC DNA]</scope>
    <source>
        <strain evidence="8 9">Q31a</strain>
    </source>
</reference>
<dbReference type="EMBL" id="CP036298">
    <property type="protein sequence ID" value="QDV25708.1"/>
    <property type="molecule type" value="Genomic_DNA"/>
</dbReference>
<feature type="domain" description="DUF1595" evidence="7">
    <location>
        <begin position="202"/>
        <end position="259"/>
    </location>
</feature>
<feature type="domain" description="DUF1592" evidence="5">
    <location>
        <begin position="273"/>
        <end position="390"/>
    </location>
</feature>
<evidence type="ECO:0008006" key="10">
    <source>
        <dbReference type="Google" id="ProtNLM"/>
    </source>
</evidence>
<feature type="domain" description="DUF1588" evidence="4">
    <location>
        <begin position="423"/>
        <end position="512"/>
    </location>
</feature>
<dbReference type="InterPro" id="IPR011478">
    <property type="entry name" value="DUF1585"/>
</dbReference>
<gene>
    <name evidence="8" type="ORF">Q31a_40350</name>
</gene>
<evidence type="ECO:0000259" key="4">
    <source>
        <dbReference type="Pfam" id="PF07627"/>
    </source>
</evidence>
<evidence type="ECO:0000313" key="9">
    <source>
        <dbReference type="Proteomes" id="UP000318017"/>
    </source>
</evidence>
<name>A0A518GAS5_9BACT</name>
<accession>A0A518GAS5</accession>
<evidence type="ECO:0000259" key="2">
    <source>
        <dbReference type="Pfam" id="PF07624"/>
    </source>
</evidence>
<protein>
    <recommendedName>
        <fullName evidence="10">Planctomycete cytochrome C</fullName>
    </recommendedName>
</protein>
<feature type="domain" description="Cytochrome C Planctomycete-type" evidence="6">
    <location>
        <begin position="18"/>
        <end position="65"/>
    </location>
</feature>
<organism evidence="8 9">
    <name type="scientific">Aureliella helgolandensis</name>
    <dbReference type="NCBI Taxonomy" id="2527968"/>
    <lineage>
        <taxon>Bacteria</taxon>
        <taxon>Pseudomonadati</taxon>
        <taxon>Planctomycetota</taxon>
        <taxon>Planctomycetia</taxon>
        <taxon>Pirellulales</taxon>
        <taxon>Pirellulaceae</taxon>
        <taxon>Aureliella</taxon>
    </lineage>
</organism>
<dbReference type="InterPro" id="IPR013042">
    <property type="entry name" value="DUF1592"/>
</dbReference>
<feature type="domain" description="DUF1587" evidence="3">
    <location>
        <begin position="99"/>
        <end position="168"/>
    </location>
</feature>
<evidence type="ECO:0000259" key="6">
    <source>
        <dbReference type="Pfam" id="PF07635"/>
    </source>
</evidence>
<evidence type="ECO:0000256" key="1">
    <source>
        <dbReference type="SAM" id="MobiDB-lite"/>
    </source>
</evidence>
<dbReference type="Proteomes" id="UP000318017">
    <property type="component" value="Chromosome"/>
</dbReference>
<dbReference type="Pfam" id="PF07626">
    <property type="entry name" value="PSD3"/>
    <property type="match status" value="1"/>
</dbReference>
<evidence type="ECO:0000259" key="5">
    <source>
        <dbReference type="Pfam" id="PF07631"/>
    </source>
</evidence>
<dbReference type="Pfam" id="PF07624">
    <property type="entry name" value="PSD2"/>
    <property type="match status" value="1"/>
</dbReference>
<feature type="domain" description="DUF1585" evidence="2">
    <location>
        <begin position="545"/>
        <end position="619"/>
    </location>
</feature>
<sequence length="627" mass="71433">MLADEFEVEIQPVLAKYCIDCHSGVDAQGEVDLAAYQADDQIEASFRVWESVAERLTDRDMPPEGESQPTDIERSRILDWYQRRFVDSVEARPGTFRPRRLSATEYRNTLRSLFGFDLEVSIIEAEQTQVQKSLVLKLLPDDPPGRSGFRNDTHGNPLTTVIWDQYSLLVDHGLSEFFAPQNRFALEAYVGPLEPGFTEQQAERLLRSFVPRALRRPVPPIELNAIIRRVLDRDESEELVDVVKAELKAVLMSPTFLYRGLRMVRVPGQQPVDDFELAERLSYFLWGDLPDAVLVKLAEQNALSEYEVLVAQVDRMLASPKSRHLAEDFAYQWLTIGEIEHSTDNYPLRQTWEAQVVDFMHYLFTEDRPLMELIDSKVSFINPLIAKHYGRDRQQLTDYRKAKGIEVEFVGLQKIKLEHSLGRGGILTMPGILAMNQGPVLRGTWILERILGDELPDPPMDVGSVPPNRDGEELTFRQRFEVHRNNPTCASCHDKIDPLGFALQRYDQTGTYLAPSQSVVTKKNKVVKPVSDSGDRIDTSGRLPSGEPFEDMEGLKRILASSERRAILHNIVERTMAYALCRALEIHDKPVVDQIVSDLDRSNGSYRDLFQAIVLSLPFRETINPTN</sequence>
<dbReference type="AlphaFoldDB" id="A0A518GAS5"/>
<dbReference type="Pfam" id="PF07637">
    <property type="entry name" value="PSD5"/>
    <property type="match status" value="1"/>
</dbReference>
<dbReference type="InterPro" id="IPR013039">
    <property type="entry name" value="DUF1588"/>
</dbReference>
<keyword evidence="9" id="KW-1185">Reference proteome</keyword>
<feature type="region of interest" description="Disordered" evidence="1">
    <location>
        <begin position="530"/>
        <end position="549"/>
    </location>
</feature>
<dbReference type="InterPro" id="IPR013036">
    <property type="entry name" value="DUF1587"/>
</dbReference>
<dbReference type="InterPro" id="IPR011429">
    <property type="entry name" value="Cyt_c_Planctomycete-type"/>
</dbReference>
<evidence type="ECO:0000313" key="8">
    <source>
        <dbReference type="EMBL" id="QDV25708.1"/>
    </source>
</evidence>